<evidence type="ECO:0000259" key="3">
    <source>
        <dbReference type="SMART" id="SM00910"/>
    </source>
</evidence>
<proteinExistence type="predicted"/>
<feature type="domain" description="HIRAN" evidence="3">
    <location>
        <begin position="33"/>
        <end position="132"/>
    </location>
</feature>
<dbReference type="AlphaFoldDB" id="A0A1L8MNG1"/>
<evidence type="ECO:0000256" key="2">
    <source>
        <dbReference type="ARBA" id="ARBA00022801"/>
    </source>
</evidence>
<reference evidence="5" key="1">
    <citation type="submission" date="2016-06" db="EMBL/GenBank/DDBJ databases">
        <authorList>
            <person name="de Vries S.P.W."/>
            <person name="Hadjirin N.F."/>
            <person name="Lay E.M."/>
            <person name="Zadoks R.N."/>
            <person name="Peacock S.J."/>
            <person name="Parkhill J."/>
            <person name="Grant A.J."/>
            <person name="Mcdougall S."/>
            <person name="Holmes M.A."/>
        </authorList>
    </citation>
    <scope>NUCLEOTIDE SEQUENCE [LARGE SCALE GENOMIC DNA]</scope>
    <source>
        <strain evidence="5">NZ1587</strain>
    </source>
</reference>
<dbReference type="InterPro" id="IPR014905">
    <property type="entry name" value="HIRAN"/>
</dbReference>
<dbReference type="EMBL" id="LZDD01000001">
    <property type="protein sequence ID" value="OJF72205.1"/>
    <property type="molecule type" value="Genomic_DNA"/>
</dbReference>
<keyword evidence="2" id="KW-0378">Hydrolase</keyword>
<dbReference type="Proteomes" id="UP000182015">
    <property type="component" value="Unassembled WGS sequence"/>
</dbReference>
<dbReference type="SMART" id="SM00910">
    <property type="entry name" value="HIRAN"/>
    <property type="match status" value="1"/>
</dbReference>
<evidence type="ECO:0000313" key="4">
    <source>
        <dbReference type="EMBL" id="OJF72205.1"/>
    </source>
</evidence>
<comment type="caution">
    <text evidence="4">The sequence shown here is derived from an EMBL/GenBank/DDBJ whole genome shotgun (WGS) entry which is preliminary data.</text>
</comment>
<gene>
    <name evidence="4" type="ORF">A9Q68_01285</name>
</gene>
<keyword evidence="5" id="KW-1185">Reference proteome</keyword>
<dbReference type="GO" id="GO:0004519">
    <property type="term" value="F:endonuclease activity"/>
    <property type="evidence" value="ECO:0007669"/>
    <property type="project" value="UniProtKB-KW"/>
</dbReference>
<keyword evidence="4" id="KW-0540">Nuclease</keyword>
<dbReference type="GO" id="GO:0003676">
    <property type="term" value="F:nucleic acid binding"/>
    <property type="evidence" value="ECO:0007669"/>
    <property type="project" value="InterPro"/>
</dbReference>
<sequence length="133" mass="15356">MNELMTNDNLGLIKYLQNQELGLVLPTPFERDIYLFETIVAGTSHIENIADIEAQLDLDDKLVFYREPDNRFDPQAIKIVTLKGDKIGYIPQKDNLIFSRLMDAGKVLFGKITRKEKKGQWTKIEIAIYLHES</sequence>
<evidence type="ECO:0000313" key="5">
    <source>
        <dbReference type="Proteomes" id="UP000182015"/>
    </source>
</evidence>
<keyword evidence="4" id="KW-0255">Endonuclease</keyword>
<dbReference type="GO" id="GO:0016818">
    <property type="term" value="F:hydrolase activity, acting on acid anhydrides, in phosphorus-containing anhydrides"/>
    <property type="evidence" value="ECO:0007669"/>
    <property type="project" value="InterPro"/>
</dbReference>
<dbReference type="GO" id="GO:0008270">
    <property type="term" value="F:zinc ion binding"/>
    <property type="evidence" value="ECO:0007669"/>
    <property type="project" value="InterPro"/>
</dbReference>
<evidence type="ECO:0000256" key="1">
    <source>
        <dbReference type="ARBA" id="ARBA00022723"/>
    </source>
</evidence>
<accession>A0A1L8MNG1</accession>
<organism evidence="4 5">
    <name type="scientific">Streptococcus bovimastitidis</name>
    <dbReference type="NCBI Taxonomy" id="1856638"/>
    <lineage>
        <taxon>Bacteria</taxon>
        <taxon>Bacillati</taxon>
        <taxon>Bacillota</taxon>
        <taxon>Bacilli</taxon>
        <taxon>Lactobacillales</taxon>
        <taxon>Streptococcaceae</taxon>
        <taxon>Streptococcus</taxon>
    </lineage>
</organism>
<protein>
    <submittedName>
        <fullName evidence="4">Restriction endonuclease</fullName>
    </submittedName>
</protein>
<name>A0A1L8MNG1_9STRE</name>
<keyword evidence="1" id="KW-0479">Metal-binding</keyword>
<dbReference type="STRING" id="1856638.A9Q68_01285"/>
<dbReference type="Gene3D" id="3.30.70.2330">
    <property type="match status" value="1"/>
</dbReference>
<dbReference type="Pfam" id="PF08797">
    <property type="entry name" value="HIRAN"/>
    <property type="match status" value="1"/>
</dbReference>